<keyword evidence="2" id="KW-1185">Reference proteome</keyword>
<evidence type="ECO:0000313" key="1">
    <source>
        <dbReference type="EMBL" id="MFC3884451.1"/>
    </source>
</evidence>
<dbReference type="Proteomes" id="UP001595752">
    <property type="component" value="Unassembled WGS sequence"/>
</dbReference>
<name>A0ABV8B5H2_9BACI</name>
<dbReference type="Pfam" id="PF00756">
    <property type="entry name" value="Esterase"/>
    <property type="match status" value="1"/>
</dbReference>
<dbReference type="InterPro" id="IPR029058">
    <property type="entry name" value="AB_hydrolase_fold"/>
</dbReference>
<dbReference type="PANTHER" id="PTHR48098:SF3">
    <property type="entry name" value="IRON(III) ENTEROBACTIN ESTERASE"/>
    <property type="match status" value="1"/>
</dbReference>
<proteinExistence type="predicted"/>
<dbReference type="InterPro" id="IPR000801">
    <property type="entry name" value="Esterase-like"/>
</dbReference>
<sequence>MEKKIGQTEELSFYSAELDETISLIVYLPASFSPLYKYSLLLAQDGQDYYTLGRMPRLIEHLLDQGSIPNTIFVGIPYRSIEDRREKYHPDGAKQNVYIRFLAHELVPFLDSRYPTYQMGQSRILMGDSLAGTVSLKAALTYPHTFGKVIMQSPFVNDHLLDQVKAFKHPSLLEMYHIIGQQETGVRLTNGTICDFLTPNRELHRLLDEKRFNVLYEEFAGNHSWTYWQPDLKRALSSMLSI</sequence>
<dbReference type="Gene3D" id="3.40.50.1820">
    <property type="entry name" value="alpha/beta hydrolase"/>
    <property type="match status" value="1"/>
</dbReference>
<dbReference type="GO" id="GO:0016787">
    <property type="term" value="F:hydrolase activity"/>
    <property type="evidence" value="ECO:0007669"/>
    <property type="project" value="UniProtKB-KW"/>
</dbReference>
<accession>A0ABV8B5H2</accession>
<dbReference type="InterPro" id="IPR050583">
    <property type="entry name" value="Mycobacterial_A85_antigen"/>
</dbReference>
<gene>
    <name evidence="1" type="ORF">ACFOU2_13425</name>
</gene>
<evidence type="ECO:0000313" key="2">
    <source>
        <dbReference type="Proteomes" id="UP001595752"/>
    </source>
</evidence>
<reference evidence="2" key="1">
    <citation type="journal article" date="2019" name="Int. J. Syst. Evol. Microbiol.">
        <title>The Global Catalogue of Microorganisms (GCM) 10K type strain sequencing project: providing services to taxonomists for standard genome sequencing and annotation.</title>
        <authorList>
            <consortium name="The Broad Institute Genomics Platform"/>
            <consortium name="The Broad Institute Genome Sequencing Center for Infectious Disease"/>
            <person name="Wu L."/>
            <person name="Ma J."/>
        </authorList>
    </citation>
    <scope>NUCLEOTIDE SEQUENCE [LARGE SCALE GENOMIC DNA]</scope>
    <source>
        <strain evidence="2">CCUG 61889</strain>
    </source>
</reference>
<dbReference type="PANTHER" id="PTHR48098">
    <property type="entry name" value="ENTEROCHELIN ESTERASE-RELATED"/>
    <property type="match status" value="1"/>
</dbReference>
<organism evidence="1 2">
    <name type="scientific">Bacillus songklensis</name>
    <dbReference type="NCBI Taxonomy" id="1069116"/>
    <lineage>
        <taxon>Bacteria</taxon>
        <taxon>Bacillati</taxon>
        <taxon>Bacillota</taxon>
        <taxon>Bacilli</taxon>
        <taxon>Bacillales</taxon>
        <taxon>Bacillaceae</taxon>
        <taxon>Bacillus</taxon>
    </lineage>
</organism>
<dbReference type="SUPFAM" id="SSF53474">
    <property type="entry name" value="alpha/beta-Hydrolases"/>
    <property type="match status" value="1"/>
</dbReference>
<keyword evidence="1" id="KW-0378">Hydrolase</keyword>
<comment type="caution">
    <text evidence="1">The sequence shown here is derived from an EMBL/GenBank/DDBJ whole genome shotgun (WGS) entry which is preliminary data.</text>
</comment>
<dbReference type="RefSeq" id="WP_377915901.1">
    <property type="nucleotide sequence ID" value="NZ_JBHRZT010000052.1"/>
</dbReference>
<protein>
    <submittedName>
        <fullName evidence="1">Alpha/beta hydrolase</fullName>
    </submittedName>
</protein>
<dbReference type="EMBL" id="JBHRZT010000052">
    <property type="protein sequence ID" value="MFC3884451.1"/>
    <property type="molecule type" value="Genomic_DNA"/>
</dbReference>